<dbReference type="EMBL" id="CYXV01000017">
    <property type="protein sequence ID" value="CUN16786.1"/>
    <property type="molecule type" value="Genomic_DNA"/>
</dbReference>
<evidence type="ECO:0000259" key="10">
    <source>
        <dbReference type="PROSITE" id="PS50110"/>
    </source>
</evidence>
<dbReference type="CDD" id="cd17574">
    <property type="entry name" value="REC_OmpR"/>
    <property type="match status" value="1"/>
</dbReference>
<evidence type="ECO:0000256" key="7">
    <source>
        <dbReference type="ARBA" id="ARBA00024867"/>
    </source>
</evidence>
<dbReference type="CDD" id="cd00383">
    <property type="entry name" value="trans_reg_C"/>
    <property type="match status" value="1"/>
</dbReference>
<accession>A0A0M6WJN1</accession>
<evidence type="ECO:0000313" key="15">
    <source>
        <dbReference type="Proteomes" id="UP000049979"/>
    </source>
</evidence>
<gene>
    <name evidence="13" type="primary">srrA_5</name>
    <name evidence="13" type="ORF">ERS852420_03155</name>
    <name evidence="14" type="ORF">GMD30_11445</name>
    <name evidence="12" type="ORF">M72_27821</name>
</gene>
<feature type="DNA-binding region" description="OmpR/PhoB-type" evidence="9">
    <location>
        <begin position="134"/>
        <end position="233"/>
    </location>
</feature>
<reference evidence="12" key="1">
    <citation type="submission" date="2015-05" db="EMBL/GenBank/DDBJ databases">
        <authorList>
            <person name="Wang D.B."/>
            <person name="Wang M."/>
        </authorList>
    </citation>
    <scope>NUCLEOTIDE SEQUENCE [LARGE SCALE GENOMIC DNA]</scope>
    <source>
        <strain evidence="12">M72</strain>
    </source>
</reference>
<dbReference type="InterPro" id="IPR039420">
    <property type="entry name" value="WalR-like"/>
</dbReference>
<dbReference type="OrthoDB" id="9790442at2"/>
<dbReference type="Proteomes" id="UP000049979">
    <property type="component" value="Unassembled WGS sequence"/>
</dbReference>
<evidence type="ECO:0000256" key="3">
    <source>
        <dbReference type="ARBA" id="ARBA00023012"/>
    </source>
</evidence>
<dbReference type="InterPro" id="IPR036388">
    <property type="entry name" value="WH-like_DNA-bd_sf"/>
</dbReference>
<dbReference type="FunFam" id="3.40.50.2300:FF:000001">
    <property type="entry name" value="DNA-binding response regulator PhoB"/>
    <property type="match status" value="1"/>
</dbReference>
<evidence type="ECO:0000256" key="5">
    <source>
        <dbReference type="ARBA" id="ARBA00023125"/>
    </source>
</evidence>
<dbReference type="Proteomes" id="UP000095495">
    <property type="component" value="Unassembled WGS sequence"/>
</dbReference>
<dbReference type="AlphaFoldDB" id="A0A0M6WJN1"/>
<feature type="modified residue" description="4-aspartylphosphate" evidence="8">
    <location>
        <position position="53"/>
    </location>
</feature>
<dbReference type="GO" id="GO:0005829">
    <property type="term" value="C:cytosol"/>
    <property type="evidence" value="ECO:0007669"/>
    <property type="project" value="TreeGrafter"/>
</dbReference>
<keyword evidence="3" id="KW-0902">Two-component regulatory system</keyword>
<keyword evidence="5 9" id="KW-0238">DNA-binding</keyword>
<evidence type="ECO:0000313" key="13">
    <source>
        <dbReference type="EMBL" id="CUN16786.1"/>
    </source>
</evidence>
<evidence type="ECO:0000256" key="2">
    <source>
        <dbReference type="ARBA" id="ARBA00022553"/>
    </source>
</evidence>
<feature type="domain" description="OmpR/PhoB-type" evidence="11">
    <location>
        <begin position="134"/>
        <end position="233"/>
    </location>
</feature>
<evidence type="ECO:0000256" key="1">
    <source>
        <dbReference type="ARBA" id="ARBA00018672"/>
    </source>
</evidence>
<evidence type="ECO:0000256" key="6">
    <source>
        <dbReference type="ARBA" id="ARBA00023163"/>
    </source>
</evidence>
<dbReference type="FunFam" id="1.10.10.10:FF:000018">
    <property type="entry name" value="DNA-binding response regulator ResD"/>
    <property type="match status" value="1"/>
</dbReference>
<dbReference type="InterPro" id="IPR016032">
    <property type="entry name" value="Sig_transdc_resp-reg_C-effctor"/>
</dbReference>
<name>A0A0M6WJN1_9FIRM</name>
<dbReference type="Gene3D" id="6.10.250.690">
    <property type="match status" value="1"/>
</dbReference>
<dbReference type="GO" id="GO:0006355">
    <property type="term" value="P:regulation of DNA-templated transcription"/>
    <property type="evidence" value="ECO:0007669"/>
    <property type="project" value="InterPro"/>
</dbReference>
<dbReference type="PROSITE" id="PS51755">
    <property type="entry name" value="OMPR_PHOB"/>
    <property type="match status" value="1"/>
</dbReference>
<dbReference type="GO" id="GO:0000976">
    <property type="term" value="F:transcription cis-regulatory region binding"/>
    <property type="evidence" value="ECO:0007669"/>
    <property type="project" value="TreeGrafter"/>
</dbReference>
<dbReference type="PANTHER" id="PTHR48111:SF2">
    <property type="entry name" value="RESPONSE REGULATOR SAER"/>
    <property type="match status" value="1"/>
</dbReference>
<reference evidence="14 17" key="3">
    <citation type="journal article" date="2019" name="Nat. Med.">
        <title>A library of human gut bacterial isolates paired with longitudinal multiomics data enables mechanistic microbiome research.</title>
        <authorList>
            <person name="Poyet M."/>
            <person name="Groussin M."/>
            <person name="Gibbons S.M."/>
            <person name="Avila-Pacheco J."/>
            <person name="Jiang X."/>
            <person name="Kearney S.M."/>
            <person name="Perrotta A.R."/>
            <person name="Berdy B."/>
            <person name="Zhao S."/>
            <person name="Lieberman T.D."/>
            <person name="Swanson P.K."/>
            <person name="Smith M."/>
            <person name="Roesemann S."/>
            <person name="Alexander J.E."/>
            <person name="Rich S.A."/>
            <person name="Livny J."/>
            <person name="Vlamakis H."/>
            <person name="Clish C."/>
            <person name="Bullock K."/>
            <person name="Deik A."/>
            <person name="Scott J."/>
            <person name="Pierce K.A."/>
            <person name="Xavier R.J."/>
            <person name="Alm E.J."/>
        </authorList>
    </citation>
    <scope>NUCLEOTIDE SEQUENCE [LARGE SCALE GENOMIC DNA]</scope>
    <source>
        <strain evidence="14 17">BIOML-A1</strain>
    </source>
</reference>
<evidence type="ECO:0000313" key="17">
    <source>
        <dbReference type="Proteomes" id="UP000446657"/>
    </source>
</evidence>
<dbReference type="EMBL" id="WNAL01000023">
    <property type="protein sequence ID" value="MTR82289.1"/>
    <property type="molecule type" value="Genomic_DNA"/>
</dbReference>
<evidence type="ECO:0000259" key="11">
    <source>
        <dbReference type="PROSITE" id="PS51755"/>
    </source>
</evidence>
<keyword evidence="4" id="KW-0805">Transcription regulation</keyword>
<dbReference type="InterPro" id="IPR001867">
    <property type="entry name" value="OmpR/PhoB-type_DNA-bd"/>
</dbReference>
<evidence type="ECO:0000256" key="4">
    <source>
        <dbReference type="ARBA" id="ARBA00023015"/>
    </source>
</evidence>
<dbReference type="Pfam" id="PF00072">
    <property type="entry name" value="Response_reg"/>
    <property type="match status" value="1"/>
</dbReference>
<organism evidence="12 15">
    <name type="scientific">Roseburia faecis</name>
    <dbReference type="NCBI Taxonomy" id="301302"/>
    <lineage>
        <taxon>Bacteria</taxon>
        <taxon>Bacillati</taxon>
        <taxon>Bacillota</taxon>
        <taxon>Clostridia</taxon>
        <taxon>Lachnospirales</taxon>
        <taxon>Lachnospiraceae</taxon>
        <taxon>Roseburia</taxon>
    </lineage>
</organism>
<dbReference type="SUPFAM" id="SSF52172">
    <property type="entry name" value="CheY-like"/>
    <property type="match status" value="1"/>
</dbReference>
<dbReference type="SMART" id="SM00862">
    <property type="entry name" value="Trans_reg_C"/>
    <property type="match status" value="1"/>
</dbReference>
<dbReference type="EMBL" id="CVRR01000015">
    <property type="protein sequence ID" value="CRL37090.1"/>
    <property type="molecule type" value="Genomic_DNA"/>
</dbReference>
<evidence type="ECO:0000256" key="9">
    <source>
        <dbReference type="PROSITE-ProRule" id="PRU01091"/>
    </source>
</evidence>
<dbReference type="InterPro" id="IPR011006">
    <property type="entry name" value="CheY-like_superfamily"/>
</dbReference>
<dbReference type="RefSeq" id="WP_022045014.1">
    <property type="nucleotide sequence ID" value="NZ_CP173697.1"/>
</dbReference>
<dbReference type="GO" id="GO:0032993">
    <property type="term" value="C:protein-DNA complex"/>
    <property type="evidence" value="ECO:0007669"/>
    <property type="project" value="TreeGrafter"/>
</dbReference>
<dbReference type="PROSITE" id="PS50110">
    <property type="entry name" value="RESPONSE_REGULATORY"/>
    <property type="match status" value="1"/>
</dbReference>
<reference evidence="15" key="2">
    <citation type="submission" date="2015-05" db="EMBL/GenBank/DDBJ databases">
        <authorList>
            <consortium name="Pathogen Informatics"/>
        </authorList>
    </citation>
    <scope>NUCLEOTIDE SEQUENCE [LARGE SCALE GENOMIC DNA]</scope>
    <source>
        <strain evidence="13 16">2789STDY5608863</strain>
        <strain evidence="15">M72</strain>
    </source>
</reference>
<dbReference type="Pfam" id="PF00486">
    <property type="entry name" value="Trans_reg_C"/>
    <property type="match status" value="1"/>
</dbReference>
<proteinExistence type="predicted"/>
<evidence type="ECO:0000313" key="14">
    <source>
        <dbReference type="EMBL" id="MTR82289.1"/>
    </source>
</evidence>
<evidence type="ECO:0000256" key="8">
    <source>
        <dbReference type="PROSITE-ProRule" id="PRU00169"/>
    </source>
</evidence>
<protein>
    <recommendedName>
        <fullName evidence="1">Stage 0 sporulation protein A homolog</fullName>
    </recommendedName>
</protein>
<dbReference type="Gene3D" id="1.10.10.10">
    <property type="entry name" value="Winged helix-like DNA-binding domain superfamily/Winged helix DNA-binding domain"/>
    <property type="match status" value="1"/>
</dbReference>
<dbReference type="GO" id="GO:0000156">
    <property type="term" value="F:phosphorelay response regulator activity"/>
    <property type="evidence" value="ECO:0007669"/>
    <property type="project" value="TreeGrafter"/>
</dbReference>
<dbReference type="SUPFAM" id="SSF46894">
    <property type="entry name" value="C-terminal effector domain of the bipartite response regulators"/>
    <property type="match status" value="1"/>
</dbReference>
<sequence>MDEITILIIEDDEDIRESVKILLENEGFHVIEADNGMDGLHQISEDTDLVILDIMMPGISGIKTCEQIRKISYVPILFLTAKSSENDKIIGFTAGADDYLVKPFSYAELLARIKALLRRKQVYTCGNMKENGQNVWIKKGDLKINTTGNKVFSGDEEIYLTETEYEILSLMLKYRGKIFSVQNIYESVWQEPFFNNSANTVMVHIRKLRLKIEKNPQKPQIIQTVWGKGYRIE</sequence>
<feature type="domain" description="Response regulatory" evidence="10">
    <location>
        <begin position="5"/>
        <end position="117"/>
    </location>
</feature>
<keyword evidence="2 8" id="KW-0597">Phosphoprotein</keyword>
<dbReference type="STRING" id="301302.ERS852420_03155"/>
<keyword evidence="15" id="KW-1185">Reference proteome</keyword>
<evidence type="ECO:0000313" key="16">
    <source>
        <dbReference type="Proteomes" id="UP000095495"/>
    </source>
</evidence>
<dbReference type="Gene3D" id="3.40.50.2300">
    <property type="match status" value="1"/>
</dbReference>
<keyword evidence="6" id="KW-0804">Transcription</keyword>
<dbReference type="InterPro" id="IPR001789">
    <property type="entry name" value="Sig_transdc_resp-reg_receiver"/>
</dbReference>
<dbReference type="SMART" id="SM00448">
    <property type="entry name" value="REC"/>
    <property type="match status" value="1"/>
</dbReference>
<dbReference type="Proteomes" id="UP000446657">
    <property type="component" value="Unassembled WGS sequence"/>
</dbReference>
<evidence type="ECO:0000313" key="12">
    <source>
        <dbReference type="EMBL" id="CRL37090.1"/>
    </source>
</evidence>
<comment type="function">
    <text evidence="7">May play the central regulatory role in sporulation. It may be an element of the effector pathway responsible for the activation of sporulation genes in response to nutritional stress. Spo0A may act in concert with spo0H (a sigma factor) to control the expression of some genes that are critical to the sporulation process.</text>
</comment>
<dbReference type="PANTHER" id="PTHR48111">
    <property type="entry name" value="REGULATOR OF RPOS"/>
    <property type="match status" value="1"/>
</dbReference>